<evidence type="ECO:0000313" key="1">
    <source>
        <dbReference type="EMBL" id="EFA78525.1"/>
    </source>
</evidence>
<name>D3BKU5_HETP5</name>
<dbReference type="EMBL" id="ADBJ01000038">
    <property type="protein sequence ID" value="EFA78525.1"/>
    <property type="molecule type" value="Genomic_DNA"/>
</dbReference>
<evidence type="ECO:0000313" key="2">
    <source>
        <dbReference type="Proteomes" id="UP000001396"/>
    </source>
</evidence>
<dbReference type="Proteomes" id="UP000001396">
    <property type="component" value="Unassembled WGS sequence"/>
</dbReference>
<dbReference type="InParanoid" id="D3BKU5"/>
<dbReference type="RefSeq" id="XP_020430649.1">
    <property type="nucleotide sequence ID" value="XM_020579974.1"/>
</dbReference>
<dbReference type="GeneID" id="31364652"/>
<gene>
    <name evidence="1" type="ORF">PPL_09177</name>
</gene>
<organism evidence="1 2">
    <name type="scientific">Heterostelium pallidum (strain ATCC 26659 / Pp 5 / PN500)</name>
    <name type="common">Cellular slime mold</name>
    <name type="synonym">Polysphondylium pallidum</name>
    <dbReference type="NCBI Taxonomy" id="670386"/>
    <lineage>
        <taxon>Eukaryota</taxon>
        <taxon>Amoebozoa</taxon>
        <taxon>Evosea</taxon>
        <taxon>Eumycetozoa</taxon>
        <taxon>Dictyostelia</taxon>
        <taxon>Acytosteliales</taxon>
        <taxon>Acytosteliaceae</taxon>
        <taxon>Heterostelium</taxon>
    </lineage>
</organism>
<protein>
    <submittedName>
        <fullName evidence="1">Uncharacterized protein</fullName>
    </submittedName>
</protein>
<reference evidence="1 2" key="1">
    <citation type="journal article" date="2011" name="Genome Res.">
        <title>Phylogeny-wide analysis of social amoeba genomes highlights ancient origins for complex intercellular communication.</title>
        <authorList>
            <person name="Heidel A.J."/>
            <person name="Lawal H.M."/>
            <person name="Felder M."/>
            <person name="Schilde C."/>
            <person name="Helps N.R."/>
            <person name="Tunggal B."/>
            <person name="Rivero F."/>
            <person name="John U."/>
            <person name="Schleicher M."/>
            <person name="Eichinger L."/>
            <person name="Platzer M."/>
            <person name="Noegel A.A."/>
            <person name="Schaap P."/>
            <person name="Gloeckner G."/>
        </authorList>
    </citation>
    <scope>NUCLEOTIDE SEQUENCE [LARGE SCALE GENOMIC DNA]</scope>
    <source>
        <strain evidence="2">ATCC 26659 / Pp 5 / PN500</strain>
    </source>
</reference>
<keyword evidence="2" id="KW-1185">Reference proteome</keyword>
<proteinExistence type="predicted"/>
<sequence>MNNILLKQSNSTNVKQLTTFISNINRQHQLYLSSLSIRQRQTSNNHCCLNSTYLTNINNNSSSSNNNNLNYNVKDYSILSKIKNLIVQTDPFDTIRSKFKENETEKANRLYVLIFNNL</sequence>
<accession>D3BKU5</accession>
<dbReference type="AlphaFoldDB" id="D3BKU5"/>
<comment type="caution">
    <text evidence="1">The sequence shown here is derived from an EMBL/GenBank/DDBJ whole genome shotgun (WGS) entry which is preliminary data.</text>
</comment>